<dbReference type="RefSeq" id="WP_083374600.1">
    <property type="nucleotide sequence ID" value="NZ_FNTS01000002.1"/>
</dbReference>
<proteinExistence type="predicted"/>
<evidence type="ECO:0008006" key="3">
    <source>
        <dbReference type="Google" id="ProtNLM"/>
    </source>
</evidence>
<gene>
    <name evidence="1" type="ORF">SAMN04515675_5840</name>
</gene>
<accession>A0A1H5J996</accession>
<protein>
    <recommendedName>
        <fullName evidence="3">Ig-like domain-containing protein</fullName>
    </recommendedName>
</protein>
<dbReference type="EMBL" id="FNTS01000002">
    <property type="protein sequence ID" value="SEE49062.1"/>
    <property type="molecule type" value="Genomic_DNA"/>
</dbReference>
<reference evidence="1 2" key="1">
    <citation type="submission" date="2016-10" db="EMBL/GenBank/DDBJ databases">
        <authorList>
            <person name="Varghese N."/>
            <person name="Submissions S."/>
        </authorList>
    </citation>
    <scope>NUCLEOTIDE SEQUENCE [LARGE SCALE GENOMIC DNA]</scope>
    <source>
        <strain evidence="1 2">BS2773</strain>
    </source>
</reference>
<comment type="caution">
    <text evidence="1">The sequence shown here is derived from an EMBL/GenBank/DDBJ whole genome shotgun (WGS) entry which is preliminary data.</text>
</comment>
<evidence type="ECO:0000313" key="1">
    <source>
        <dbReference type="EMBL" id="SEE49062.1"/>
    </source>
</evidence>
<evidence type="ECO:0000313" key="2">
    <source>
        <dbReference type="Proteomes" id="UP000182179"/>
    </source>
</evidence>
<dbReference type="Proteomes" id="UP000182179">
    <property type="component" value="Unassembled WGS sequence"/>
</dbReference>
<keyword evidence="2" id="KW-1185">Reference proteome</keyword>
<sequence length="692" mass="74135">MDPTNRKIIDDFEARPVRAYNPPRLTVGVFEDAVAGYTGLITSAAGKALVANFDITRWVPFSTDADFPDFLTIQLAPYTDLSKFPTEADEDKYFSDNSRGFTVQISNPGPIIPVPIPKSLRSAGVYVVRYSVDNPDLGNTSFSEPQLFIYDDKTPYTNETPPAPQPPSPLPVPFDRAFFASQPNETVFFTIPYDALKGRSEDDYAETRLGFLDWPTPIDPPDPETKFKLSNDPAIPATIPLSLKTIEAESDGNYRFAYRVCDVAGNCSDWSNAYRLTQVGVAPVPIDLLAPTVELAADAITTDGLINRADIAQVGGMNVGILAYTNIQRSSPSDIVRIRLTTANGVVDLTPITVGASTFPLRASATVAQLTTLYGNARGNLPLTVSWSVDRGGVIYPSALSTTINLDKSVVGPPPVDDTDVNPSLIPLVVNAIRANGLFGPDNHLERVDANLPARARVQLWTVATTPENSVPFTLTLVYGSKTYAQLVTAIPVSRAIDFTIPAADIISEGGPTVSAYYAITTAGSTNPQRPTLTNVIVDSVFKRMDAPVIRNTSGTRKTINCPCFVPVNSGALKVFLPPSVYLQGGSILTLTFEGFSNNTNTAPIVVTHTQTYSVPGTAAASGFEVDFGSFATLLKPIQPSQAFVNMGSANIRSSVQLPGETVSSDDAIHRVLGVRVGTTSPVYCDGLPVPA</sequence>
<organism evidence="1 2">
    <name type="scientific">Pseudomonas costantinii</name>
    <dbReference type="NCBI Taxonomy" id="168469"/>
    <lineage>
        <taxon>Bacteria</taxon>
        <taxon>Pseudomonadati</taxon>
        <taxon>Pseudomonadota</taxon>
        <taxon>Gammaproteobacteria</taxon>
        <taxon>Pseudomonadales</taxon>
        <taxon>Pseudomonadaceae</taxon>
        <taxon>Pseudomonas</taxon>
    </lineage>
</organism>
<name>A0A1H5J996_9PSED</name>